<dbReference type="AlphaFoldDB" id="A0A109JH74"/>
<evidence type="ECO:0000313" key="2">
    <source>
        <dbReference type="Proteomes" id="UP000057737"/>
    </source>
</evidence>
<proteinExistence type="predicted"/>
<gene>
    <name evidence="1" type="ORF">AS156_16560</name>
</gene>
<reference evidence="1 2" key="1">
    <citation type="submission" date="2015-11" db="EMBL/GenBank/DDBJ databases">
        <title>Draft Genome Sequence of the Strain BR 10303 (Bradyrhizobium sp.) isolated from nodules of Centrolobium paraense.</title>
        <authorList>
            <person name="Zelli J.E."/>
            <person name="Simoes-Araujo J.L."/>
            <person name="Barauna A.C."/>
            <person name="Silva K."/>
        </authorList>
    </citation>
    <scope>NUCLEOTIDE SEQUENCE [LARGE SCALE GENOMIC DNA]</scope>
    <source>
        <strain evidence="1 2">BR 10303</strain>
    </source>
</reference>
<organism evidence="1 2">
    <name type="scientific">Bradyrhizobium macuxiense</name>
    <dbReference type="NCBI Taxonomy" id="1755647"/>
    <lineage>
        <taxon>Bacteria</taxon>
        <taxon>Pseudomonadati</taxon>
        <taxon>Pseudomonadota</taxon>
        <taxon>Alphaproteobacteria</taxon>
        <taxon>Hyphomicrobiales</taxon>
        <taxon>Nitrobacteraceae</taxon>
        <taxon>Bradyrhizobium</taxon>
    </lineage>
</organism>
<protein>
    <submittedName>
        <fullName evidence="1">Uncharacterized protein</fullName>
    </submittedName>
</protein>
<sequence>MCDWRELEEARDDMRRELTEIALSAGALRLGDSGENLATVNGKAERHAYALASFRCKRGCDFAAKSRHSLASKWNPSA</sequence>
<comment type="caution">
    <text evidence="1">The sequence shown here is derived from an EMBL/GenBank/DDBJ whole genome shotgun (WGS) entry which is preliminary data.</text>
</comment>
<keyword evidence="2" id="KW-1185">Reference proteome</keyword>
<name>A0A109JH74_9BRAD</name>
<dbReference type="Proteomes" id="UP000057737">
    <property type="component" value="Unassembled WGS sequence"/>
</dbReference>
<evidence type="ECO:0000313" key="1">
    <source>
        <dbReference type="EMBL" id="KWV49077.1"/>
    </source>
</evidence>
<accession>A0A109JH74</accession>
<dbReference type="EMBL" id="LNCU01000103">
    <property type="protein sequence ID" value="KWV49077.1"/>
    <property type="molecule type" value="Genomic_DNA"/>
</dbReference>